<evidence type="ECO:0000259" key="10">
    <source>
        <dbReference type="Pfam" id="PF25944"/>
    </source>
</evidence>
<keyword evidence="4" id="KW-1003">Cell membrane</keyword>
<keyword evidence="3" id="KW-0813">Transport</keyword>
<dbReference type="NCBIfam" id="TIGR01730">
    <property type="entry name" value="RND_mfp"/>
    <property type="match status" value="1"/>
</dbReference>
<keyword evidence="7" id="KW-0175">Coiled coil</keyword>
<dbReference type="SUPFAM" id="SSF111369">
    <property type="entry name" value="HlyD-like secretion proteins"/>
    <property type="match status" value="1"/>
</dbReference>
<protein>
    <submittedName>
        <fullName evidence="12">Efflux RND transporter periplasmic adaptor subunit</fullName>
    </submittedName>
</protein>
<dbReference type="EMBL" id="JBBUKT010000002">
    <property type="protein sequence ID" value="MEK7950120.1"/>
    <property type="molecule type" value="Genomic_DNA"/>
</dbReference>
<evidence type="ECO:0000313" key="12">
    <source>
        <dbReference type="EMBL" id="MEK7950120.1"/>
    </source>
</evidence>
<feature type="coiled-coil region" evidence="7">
    <location>
        <begin position="110"/>
        <end position="175"/>
    </location>
</feature>
<feature type="domain" description="Multidrug resistance protein MdtA-like barrel-sandwich hybrid" evidence="9">
    <location>
        <begin position="69"/>
        <end position="211"/>
    </location>
</feature>
<keyword evidence="6" id="KW-0472">Membrane</keyword>
<feature type="domain" description="Multidrug resistance protein MdtA-like alpha-helical hairpin" evidence="8">
    <location>
        <begin position="110"/>
        <end position="179"/>
    </location>
</feature>
<keyword evidence="5" id="KW-0997">Cell inner membrane</keyword>
<evidence type="ECO:0000256" key="7">
    <source>
        <dbReference type="SAM" id="Coils"/>
    </source>
</evidence>
<dbReference type="Proteomes" id="UP001371305">
    <property type="component" value="Unassembled WGS sequence"/>
</dbReference>
<dbReference type="Pfam" id="PF25917">
    <property type="entry name" value="BSH_RND"/>
    <property type="match status" value="1"/>
</dbReference>
<reference evidence="12 13" key="1">
    <citation type="submission" date="2024-04" db="EMBL/GenBank/DDBJ databases">
        <title>Luteolibacter sp. isolated from soil.</title>
        <authorList>
            <person name="An J."/>
        </authorList>
    </citation>
    <scope>NUCLEOTIDE SEQUENCE [LARGE SCALE GENOMIC DNA]</scope>
    <source>
        <strain evidence="12 13">Y139</strain>
    </source>
</reference>
<dbReference type="InterPro" id="IPR058624">
    <property type="entry name" value="MdtA-like_HH"/>
</dbReference>
<evidence type="ECO:0000259" key="8">
    <source>
        <dbReference type="Pfam" id="PF25876"/>
    </source>
</evidence>
<accession>A0ABU9ARW4</accession>
<dbReference type="InterPro" id="IPR058626">
    <property type="entry name" value="MdtA-like_b-barrel"/>
</dbReference>
<gene>
    <name evidence="12" type="ORF">WKV53_06425</name>
</gene>
<dbReference type="Pfam" id="PF25967">
    <property type="entry name" value="RND-MFP_C"/>
    <property type="match status" value="1"/>
</dbReference>
<dbReference type="Pfam" id="PF25944">
    <property type="entry name" value="Beta-barrel_RND"/>
    <property type="match status" value="1"/>
</dbReference>
<name>A0ABU9ARW4_9BACT</name>
<evidence type="ECO:0000256" key="5">
    <source>
        <dbReference type="ARBA" id="ARBA00022519"/>
    </source>
</evidence>
<feature type="domain" description="Multidrug resistance protein MdtA-like beta-barrel" evidence="10">
    <location>
        <begin position="216"/>
        <end position="299"/>
    </location>
</feature>
<dbReference type="Gene3D" id="1.10.287.470">
    <property type="entry name" value="Helix hairpin bin"/>
    <property type="match status" value="1"/>
</dbReference>
<comment type="similarity">
    <text evidence="2">Belongs to the membrane fusion protein (MFP) (TC 8.A.1) family.</text>
</comment>
<evidence type="ECO:0000313" key="13">
    <source>
        <dbReference type="Proteomes" id="UP001371305"/>
    </source>
</evidence>
<dbReference type="InterPro" id="IPR006143">
    <property type="entry name" value="RND_pump_MFP"/>
</dbReference>
<evidence type="ECO:0000256" key="4">
    <source>
        <dbReference type="ARBA" id="ARBA00022475"/>
    </source>
</evidence>
<dbReference type="PANTHER" id="PTHR30469">
    <property type="entry name" value="MULTIDRUG RESISTANCE PROTEIN MDTA"/>
    <property type="match status" value="1"/>
</dbReference>
<evidence type="ECO:0000256" key="3">
    <source>
        <dbReference type="ARBA" id="ARBA00022448"/>
    </source>
</evidence>
<dbReference type="Pfam" id="PF25876">
    <property type="entry name" value="HH_MFP_RND"/>
    <property type="match status" value="1"/>
</dbReference>
<dbReference type="RefSeq" id="WP_341403533.1">
    <property type="nucleotide sequence ID" value="NZ_JBBUKT010000002.1"/>
</dbReference>
<dbReference type="Gene3D" id="2.40.30.170">
    <property type="match status" value="1"/>
</dbReference>
<evidence type="ECO:0000256" key="6">
    <source>
        <dbReference type="ARBA" id="ARBA00023136"/>
    </source>
</evidence>
<keyword evidence="13" id="KW-1185">Reference proteome</keyword>
<comment type="subcellular location">
    <subcellularLocation>
        <location evidence="1">Cell membrane</location>
    </subcellularLocation>
</comment>
<organism evidence="12 13">
    <name type="scientific">Luteolibacter soli</name>
    <dbReference type="NCBI Taxonomy" id="3135280"/>
    <lineage>
        <taxon>Bacteria</taxon>
        <taxon>Pseudomonadati</taxon>
        <taxon>Verrucomicrobiota</taxon>
        <taxon>Verrucomicrobiia</taxon>
        <taxon>Verrucomicrobiales</taxon>
        <taxon>Verrucomicrobiaceae</taxon>
        <taxon>Luteolibacter</taxon>
    </lineage>
</organism>
<evidence type="ECO:0000256" key="2">
    <source>
        <dbReference type="ARBA" id="ARBA00009477"/>
    </source>
</evidence>
<dbReference type="Gene3D" id="2.40.420.20">
    <property type="match status" value="1"/>
</dbReference>
<sequence>MKKVVWFLIFLLVLTGAYFARQRMNTAADSQSRGSSGGASRPVPVTVAKVVKKDIPIWLEGIGNVQAANTVTVRPRVGGTLESINFTEGAIVKEGDVLARIDPRPFESVLAQAKAKKAQDEAQLANAKTILTRAETLVKENAISRQVVDQAEASATQLEAQVKADQAAIDAAQLDLDFTTVRAPISGRTGVRMVDAGNVVTASQAEGLVVLTEMQPISVIFTLPQRHLSDLRPHMKPGAAELSVQAEDEDDTLLDEGQLKLVDNQIDNTTGTLKLKASFPNKDYTLWPGQYVNARVLVETKKDALVVPAEAVQPGLKGPFVYLVKDDNTVEARQTKTGVTLDGLTVIEDGLQVGDRVVREGQTKLKPGAAVTTNKSES</sequence>
<evidence type="ECO:0000259" key="9">
    <source>
        <dbReference type="Pfam" id="PF25917"/>
    </source>
</evidence>
<dbReference type="Gene3D" id="2.40.50.100">
    <property type="match status" value="1"/>
</dbReference>
<evidence type="ECO:0000256" key="1">
    <source>
        <dbReference type="ARBA" id="ARBA00004236"/>
    </source>
</evidence>
<feature type="domain" description="Multidrug resistance protein MdtA-like C-terminal permuted SH3" evidence="11">
    <location>
        <begin position="303"/>
        <end position="361"/>
    </location>
</feature>
<dbReference type="InterPro" id="IPR058627">
    <property type="entry name" value="MdtA-like_C"/>
</dbReference>
<evidence type="ECO:0000259" key="11">
    <source>
        <dbReference type="Pfam" id="PF25967"/>
    </source>
</evidence>
<dbReference type="PANTHER" id="PTHR30469:SF36">
    <property type="entry name" value="BLL3903 PROTEIN"/>
    <property type="match status" value="1"/>
</dbReference>
<comment type="caution">
    <text evidence="12">The sequence shown here is derived from an EMBL/GenBank/DDBJ whole genome shotgun (WGS) entry which is preliminary data.</text>
</comment>
<proteinExistence type="inferred from homology"/>
<dbReference type="InterPro" id="IPR058625">
    <property type="entry name" value="MdtA-like_BSH"/>
</dbReference>